<sequence>MNAYLQKQTEPFVLLDDTLSGNGSVLFINPSSTITCESPTALAAAFEQIDRQKAQGKHLAGYLSYELGYLLEEKLTTLLPSDEDRQVPLLWFGVFEKKIPLNPAETHKFLAKQRSGEYQLKDLSPSMDEKSYCKAIDKVKAYIAAGDTYQVNYTFKHNFKISGDPIALFQELRQRQSVANGAYINTGNQVVLSLSPEIFLSTEGENVRTRPMKGTVQRGKTQQEDNENKIWLTQDEKSRAENLMIVDLLRNDMGRVCKIGTIKVTELFTVETYRSLHQMTSNIVGKLLNEITPTDLIKRLFPCGSITGAPKVRTMEIISELEQEPRGVYTGSIGHIAPNGDTQFNVAIRTLVLNKNGAGEMGIGSGIVFDSSPESEYQECLLKGQFLSGNLAGYAKPLFDLIETLRWEEGQGFYLLGEHLERLENSAGFFGYPFERTTIETALNDLSLSGIQRVRLLLHKDGSTTITTTAIQLHTSSKVIGFVLSDKIVDSSDIFFYHKTTRRAFYEDELATQNKWTGCDEVLFTNEHGEITEGARTNFFLERNGQLFTPPISSGVLNGTLRSHLLKEGYKGLTEKILTSEDLNTADAIYFGNSVRDLMPAQKLS</sequence>
<dbReference type="EMBL" id="JBHUII010000001">
    <property type="protein sequence ID" value="MFD2204360.1"/>
    <property type="molecule type" value="Genomic_DNA"/>
</dbReference>
<dbReference type="InterPro" id="IPR001544">
    <property type="entry name" value="Aminotrans_IV"/>
</dbReference>
<dbReference type="InterPro" id="IPR036038">
    <property type="entry name" value="Aminotransferase-like"/>
</dbReference>
<dbReference type="InterPro" id="IPR019999">
    <property type="entry name" value="Anth_synth_I-like"/>
</dbReference>
<accession>A0ABW5BFE1</accession>
<dbReference type="PANTHER" id="PTHR11236">
    <property type="entry name" value="AMINOBENZOATE/ANTHRANILATE SYNTHASE"/>
    <property type="match status" value="1"/>
</dbReference>
<comment type="caution">
    <text evidence="3">The sequence shown here is derived from an EMBL/GenBank/DDBJ whole genome shotgun (WGS) entry which is preliminary data.</text>
</comment>
<keyword evidence="3" id="KW-0808">Transferase</keyword>
<evidence type="ECO:0000259" key="2">
    <source>
        <dbReference type="Pfam" id="PF00425"/>
    </source>
</evidence>
<evidence type="ECO:0000313" key="3">
    <source>
        <dbReference type="EMBL" id="MFD2204360.1"/>
    </source>
</evidence>
<dbReference type="Pfam" id="PF01063">
    <property type="entry name" value="Aminotran_4"/>
    <property type="match status" value="1"/>
</dbReference>
<dbReference type="InterPro" id="IPR005802">
    <property type="entry name" value="ADC_synth_comp_1"/>
</dbReference>
<dbReference type="InterPro" id="IPR005801">
    <property type="entry name" value="ADC_synthase"/>
</dbReference>
<dbReference type="RefSeq" id="WP_380247864.1">
    <property type="nucleotide sequence ID" value="NZ_JBHUII010000001.1"/>
</dbReference>
<dbReference type="PANTHER" id="PTHR11236:SF50">
    <property type="entry name" value="AMINODEOXYCHORISMATE SYNTHASE COMPONENT 1"/>
    <property type="match status" value="1"/>
</dbReference>
<feature type="domain" description="Chorismate-utilising enzyme C-terminal" evidence="2">
    <location>
        <begin position="129"/>
        <end position="383"/>
    </location>
</feature>
<dbReference type="InterPro" id="IPR043132">
    <property type="entry name" value="BCAT-like_C"/>
</dbReference>
<keyword evidence="4" id="KW-1185">Reference proteome</keyword>
<protein>
    <recommendedName>
        <fullName evidence="1">Probable branched-chain-amino-acid aminotransferase</fullName>
    </recommendedName>
</protein>
<dbReference type="SUPFAM" id="SSF56752">
    <property type="entry name" value="D-aminoacid aminotransferase-like PLP-dependent enzymes"/>
    <property type="match status" value="1"/>
</dbReference>
<evidence type="ECO:0000313" key="4">
    <source>
        <dbReference type="Proteomes" id="UP001597294"/>
    </source>
</evidence>
<proteinExistence type="predicted"/>
<gene>
    <name evidence="3" type="ORF">ACFSKO_01990</name>
</gene>
<dbReference type="GO" id="GO:0046820">
    <property type="term" value="F:4-amino-4-deoxychorismate synthase activity"/>
    <property type="evidence" value="ECO:0007669"/>
    <property type="project" value="UniProtKB-EC"/>
</dbReference>
<dbReference type="InterPro" id="IPR043131">
    <property type="entry name" value="BCAT-like_N"/>
</dbReference>
<dbReference type="Gene3D" id="3.20.10.10">
    <property type="entry name" value="D-amino Acid Aminotransferase, subunit A, domain 2"/>
    <property type="match status" value="1"/>
</dbReference>
<dbReference type="NCBIfam" id="TIGR00553">
    <property type="entry name" value="pabB"/>
    <property type="match status" value="1"/>
</dbReference>
<dbReference type="Proteomes" id="UP001597294">
    <property type="component" value="Unassembled WGS sequence"/>
</dbReference>
<name>A0ABW5BFE1_9PROT</name>
<organism evidence="3 4">
    <name type="scientific">Kiloniella antarctica</name>
    <dbReference type="NCBI Taxonomy" id="1550907"/>
    <lineage>
        <taxon>Bacteria</taxon>
        <taxon>Pseudomonadati</taxon>
        <taxon>Pseudomonadota</taxon>
        <taxon>Alphaproteobacteria</taxon>
        <taxon>Rhodospirillales</taxon>
        <taxon>Kiloniellaceae</taxon>
        <taxon>Kiloniella</taxon>
    </lineage>
</organism>
<evidence type="ECO:0000256" key="1">
    <source>
        <dbReference type="ARBA" id="ARBA00014472"/>
    </source>
</evidence>
<dbReference type="NCBIfam" id="NF005698">
    <property type="entry name" value="PRK07508.1"/>
    <property type="match status" value="1"/>
</dbReference>
<dbReference type="SUPFAM" id="SSF56322">
    <property type="entry name" value="ADC synthase"/>
    <property type="match status" value="1"/>
</dbReference>
<keyword evidence="3" id="KW-0032">Aminotransferase</keyword>
<dbReference type="PRINTS" id="PR00095">
    <property type="entry name" value="ANTSNTHASEI"/>
</dbReference>
<dbReference type="Pfam" id="PF00425">
    <property type="entry name" value="Chorismate_bind"/>
    <property type="match status" value="1"/>
</dbReference>
<dbReference type="Gene3D" id="3.30.470.10">
    <property type="match status" value="1"/>
</dbReference>
<reference evidence="4" key="1">
    <citation type="journal article" date="2019" name="Int. J. Syst. Evol. Microbiol.">
        <title>The Global Catalogue of Microorganisms (GCM) 10K type strain sequencing project: providing services to taxonomists for standard genome sequencing and annotation.</title>
        <authorList>
            <consortium name="The Broad Institute Genomics Platform"/>
            <consortium name="The Broad Institute Genome Sequencing Center for Infectious Disease"/>
            <person name="Wu L."/>
            <person name="Ma J."/>
        </authorList>
    </citation>
    <scope>NUCLEOTIDE SEQUENCE [LARGE SCALE GENOMIC DNA]</scope>
    <source>
        <strain evidence="4">CGMCC 4.7192</strain>
    </source>
</reference>
<dbReference type="Gene3D" id="3.60.120.10">
    <property type="entry name" value="Anthranilate synthase"/>
    <property type="match status" value="1"/>
</dbReference>
<dbReference type="InterPro" id="IPR015890">
    <property type="entry name" value="Chorismate_C"/>
</dbReference>